<proteinExistence type="predicted"/>
<dbReference type="InterPro" id="IPR008979">
    <property type="entry name" value="Galactose-bd-like_sf"/>
</dbReference>
<dbReference type="InterPro" id="IPR013222">
    <property type="entry name" value="Glyco_hyd_98_carb-bd"/>
</dbReference>
<keyword evidence="1" id="KW-0175">Coiled coil</keyword>
<evidence type="ECO:0000256" key="3">
    <source>
        <dbReference type="SAM" id="Phobius"/>
    </source>
</evidence>
<dbReference type="SUPFAM" id="SSF49785">
    <property type="entry name" value="Galactose-binding domain-like"/>
    <property type="match status" value="1"/>
</dbReference>
<evidence type="ECO:0000256" key="1">
    <source>
        <dbReference type="SAM" id="Coils"/>
    </source>
</evidence>
<keyword evidence="3" id="KW-0812">Transmembrane</keyword>
<dbReference type="Proteomes" id="UP001596160">
    <property type="component" value="Unassembled WGS sequence"/>
</dbReference>
<feature type="coiled-coil region" evidence="1">
    <location>
        <begin position="134"/>
        <end position="193"/>
    </location>
</feature>
<evidence type="ECO:0000259" key="4">
    <source>
        <dbReference type="Pfam" id="PF08305"/>
    </source>
</evidence>
<dbReference type="EMBL" id="JBHSKP010000040">
    <property type="protein sequence ID" value="MFC5156697.1"/>
    <property type="molecule type" value="Genomic_DNA"/>
</dbReference>
<reference evidence="6" key="1">
    <citation type="journal article" date="2019" name="Int. J. Syst. Evol. Microbiol.">
        <title>The Global Catalogue of Microorganisms (GCM) 10K type strain sequencing project: providing services to taxonomists for standard genome sequencing and annotation.</title>
        <authorList>
            <consortium name="The Broad Institute Genomics Platform"/>
            <consortium name="The Broad Institute Genome Sequencing Center for Infectious Disease"/>
            <person name="Wu L."/>
            <person name="Ma J."/>
        </authorList>
    </citation>
    <scope>NUCLEOTIDE SEQUENCE [LARGE SCALE GENOMIC DNA]</scope>
    <source>
        <strain evidence="6">PCU 266</strain>
    </source>
</reference>
<feature type="region of interest" description="Disordered" evidence="2">
    <location>
        <begin position="1"/>
        <end position="25"/>
    </location>
</feature>
<gene>
    <name evidence="5" type="ORF">ACFPRH_33780</name>
</gene>
<feature type="domain" description="Glycosyl hydrolase family 98 putative carbohydrate-binding module" evidence="4">
    <location>
        <begin position="359"/>
        <end position="453"/>
    </location>
</feature>
<organism evidence="5 6">
    <name type="scientific">Streptomyces amakusaensis</name>
    <dbReference type="NCBI Taxonomy" id="67271"/>
    <lineage>
        <taxon>Bacteria</taxon>
        <taxon>Bacillati</taxon>
        <taxon>Actinomycetota</taxon>
        <taxon>Actinomycetes</taxon>
        <taxon>Kitasatosporales</taxon>
        <taxon>Streptomycetaceae</taxon>
        <taxon>Streptomyces</taxon>
    </lineage>
</organism>
<accession>A0ABW0AT66</accession>
<feature type="compositionally biased region" description="Basic and acidic residues" evidence="2">
    <location>
        <begin position="12"/>
        <end position="25"/>
    </location>
</feature>
<dbReference type="Gene3D" id="2.60.120.1060">
    <property type="entry name" value="NPCBM/NEW2 domain"/>
    <property type="match status" value="1"/>
</dbReference>
<comment type="caution">
    <text evidence="5">The sequence shown here is derived from an EMBL/GenBank/DDBJ whole genome shotgun (WGS) entry which is preliminary data.</text>
</comment>
<keyword evidence="3" id="KW-1133">Transmembrane helix</keyword>
<dbReference type="PRINTS" id="PR01217">
    <property type="entry name" value="PRICHEXTENSN"/>
</dbReference>
<evidence type="ECO:0000256" key="2">
    <source>
        <dbReference type="SAM" id="MobiDB-lite"/>
    </source>
</evidence>
<dbReference type="RefSeq" id="WP_344485987.1">
    <property type="nucleotide sequence ID" value="NZ_BAAASB010000032.1"/>
</dbReference>
<feature type="compositionally biased region" description="Pro residues" evidence="2">
    <location>
        <begin position="231"/>
        <end position="243"/>
    </location>
</feature>
<name>A0ABW0AT66_9ACTN</name>
<feature type="transmembrane region" description="Helical" evidence="3">
    <location>
        <begin position="256"/>
        <end position="278"/>
    </location>
</feature>
<feature type="compositionally biased region" description="Pro residues" evidence="2">
    <location>
        <begin position="319"/>
        <end position="334"/>
    </location>
</feature>
<evidence type="ECO:0000313" key="6">
    <source>
        <dbReference type="Proteomes" id="UP001596160"/>
    </source>
</evidence>
<evidence type="ECO:0000313" key="5">
    <source>
        <dbReference type="EMBL" id="MFC5156697.1"/>
    </source>
</evidence>
<protein>
    <submittedName>
        <fullName evidence="5">NPCBM/NEW2 domain-containing protein</fullName>
    </submittedName>
</protein>
<feature type="compositionally biased region" description="Low complexity" evidence="2">
    <location>
        <begin position="308"/>
        <end position="318"/>
    </location>
</feature>
<feature type="region of interest" description="Disordered" evidence="2">
    <location>
        <begin position="279"/>
        <end position="340"/>
    </location>
</feature>
<dbReference type="InterPro" id="IPR038637">
    <property type="entry name" value="NPCBM_sf"/>
</dbReference>
<keyword evidence="3" id="KW-0472">Membrane</keyword>
<keyword evidence="6" id="KW-1185">Reference proteome</keyword>
<feature type="region of interest" description="Disordered" evidence="2">
    <location>
        <begin position="222"/>
        <end position="250"/>
    </location>
</feature>
<dbReference type="Pfam" id="PF08305">
    <property type="entry name" value="NPCBM"/>
    <property type="match status" value="1"/>
</dbReference>
<sequence length="469" mass="50866">MAQHGQEGDGLPAREEEGDLSREEKDRLKAEFGRRLRALLDLTGLSSREFAQRYPAYKDSTIRKYTLGANLPPWDFLRDLLTEVSRRTEDPAGEQRAAGVFDAYRLVLVRTGAHIRGSDQNSLLLRLYDGETALHRVGQELAEVREREEQLRARLEELRESEAVGPPAASELRSRLEKEAEELVRHRAGLVQRRADLIGDLDRSRAHLLLLEAVGDRQDQVPAVGSSVHPRPVPPIPSTPPSLPAASGSRSRRTRWILITVLAASLTLATGAALGVWATQRNNPEPPTSAAGGVTSSPTPTPPPSSPTPSVSSSSGSPSPSPAPPDSSPSPSAPPKDTGARMSLVRDFAPLEDGGYLTEPLRVNTRIYRNTLTHQYTESTWQLDRKYTSLVARVGVDDSTESGGGGSFYIKVDGIQKAELTRGPGDGIGTMRVDLRGAFRVTLGINVGSSGRSGWIDPVITKEPARKPD</sequence>